<reference evidence="7" key="1">
    <citation type="submission" date="2025-08" db="UniProtKB">
        <authorList>
            <consortium name="RefSeq"/>
        </authorList>
    </citation>
    <scope>IDENTIFICATION</scope>
    <source>
        <tissue evidence="7">Whole organism</tissue>
    </source>
</reference>
<dbReference type="FunFam" id="3.40.50.300:FF:004169">
    <property type="entry name" value="Atlastin 3"/>
    <property type="match status" value="1"/>
</dbReference>
<dbReference type="GeneID" id="125177928"/>
<dbReference type="KEGG" id="hazt:125177928"/>
<evidence type="ECO:0000313" key="7">
    <source>
        <dbReference type="RefSeq" id="XP_047736595.1"/>
    </source>
</evidence>
<evidence type="ECO:0000256" key="4">
    <source>
        <dbReference type="SAM" id="MobiDB-lite"/>
    </source>
</evidence>
<dbReference type="RefSeq" id="XP_047736595.1">
    <property type="nucleotide sequence ID" value="XM_047880639.1"/>
</dbReference>
<dbReference type="AlphaFoldDB" id="A0A979FK41"/>
<evidence type="ECO:0000259" key="5">
    <source>
        <dbReference type="PROSITE" id="PS51715"/>
    </source>
</evidence>
<keyword evidence="6" id="KW-1185">Reference proteome</keyword>
<evidence type="ECO:0000256" key="2">
    <source>
        <dbReference type="ARBA" id="ARBA00023134"/>
    </source>
</evidence>
<feature type="compositionally biased region" description="Polar residues" evidence="4">
    <location>
        <begin position="123"/>
        <end position="137"/>
    </location>
</feature>
<feature type="region of interest" description="Disordered" evidence="4">
    <location>
        <begin position="1"/>
        <end position="51"/>
    </location>
</feature>
<dbReference type="Pfam" id="PF02263">
    <property type="entry name" value="GBP"/>
    <property type="match status" value="1"/>
</dbReference>
<protein>
    <submittedName>
        <fullName evidence="7">Uncharacterized protein LOC125177928</fullName>
    </submittedName>
</protein>
<dbReference type="OrthoDB" id="7788754at2759"/>
<comment type="similarity">
    <text evidence="3">Belongs to the TRAFAC class dynamin-like GTPase superfamily. GB1/RHD3 GTPase family.</text>
</comment>
<feature type="region of interest" description="Disordered" evidence="4">
    <location>
        <begin position="116"/>
        <end position="149"/>
    </location>
</feature>
<proteinExistence type="inferred from homology"/>
<feature type="compositionally biased region" description="Polar residues" evidence="4">
    <location>
        <begin position="9"/>
        <end position="20"/>
    </location>
</feature>
<dbReference type="PANTHER" id="PTHR10751">
    <property type="entry name" value="GUANYLATE BINDING PROTEIN"/>
    <property type="match status" value="1"/>
</dbReference>
<feature type="domain" description="GB1/RHD3-type G" evidence="5">
    <location>
        <begin position="304"/>
        <end position="385"/>
    </location>
</feature>
<name>A0A979FK41_HYAAZ</name>
<feature type="region of interest" description="Disordered" evidence="4">
    <location>
        <begin position="184"/>
        <end position="220"/>
    </location>
</feature>
<dbReference type="PROSITE" id="PS51715">
    <property type="entry name" value="G_GB1_RHD3"/>
    <property type="match status" value="1"/>
</dbReference>
<dbReference type="GO" id="GO:0005525">
    <property type="term" value="F:GTP binding"/>
    <property type="evidence" value="ECO:0007669"/>
    <property type="project" value="UniProtKB-KW"/>
</dbReference>
<dbReference type="InterPro" id="IPR015894">
    <property type="entry name" value="Guanylate-bd_N"/>
</dbReference>
<accession>A0A979FK41</accession>
<organism evidence="6 7">
    <name type="scientific">Hyalella azteca</name>
    <name type="common">Amphipod</name>
    <dbReference type="NCBI Taxonomy" id="294128"/>
    <lineage>
        <taxon>Eukaryota</taxon>
        <taxon>Metazoa</taxon>
        <taxon>Ecdysozoa</taxon>
        <taxon>Arthropoda</taxon>
        <taxon>Crustacea</taxon>
        <taxon>Multicrustacea</taxon>
        <taxon>Malacostraca</taxon>
        <taxon>Eumalacostraca</taxon>
        <taxon>Peracarida</taxon>
        <taxon>Amphipoda</taxon>
        <taxon>Senticaudata</taxon>
        <taxon>Talitrida</taxon>
        <taxon>Talitroidea</taxon>
        <taxon>Hyalellidae</taxon>
        <taxon>Hyalella</taxon>
    </lineage>
</organism>
<evidence type="ECO:0000256" key="3">
    <source>
        <dbReference type="PROSITE-ProRule" id="PRU01052"/>
    </source>
</evidence>
<dbReference type="InterPro" id="IPR027417">
    <property type="entry name" value="P-loop_NTPase"/>
</dbReference>
<keyword evidence="1" id="KW-0547">Nucleotide-binding</keyword>
<dbReference type="GO" id="GO:0003924">
    <property type="term" value="F:GTPase activity"/>
    <property type="evidence" value="ECO:0007669"/>
    <property type="project" value="InterPro"/>
</dbReference>
<evidence type="ECO:0000313" key="6">
    <source>
        <dbReference type="Proteomes" id="UP000694843"/>
    </source>
</evidence>
<dbReference type="Gene3D" id="3.40.50.300">
    <property type="entry name" value="P-loop containing nucleotide triphosphate hydrolases"/>
    <property type="match status" value="1"/>
</dbReference>
<gene>
    <name evidence="7" type="primary">LOC125177928</name>
</gene>
<feature type="non-terminal residue" evidence="7">
    <location>
        <position position="385"/>
    </location>
</feature>
<evidence type="ECO:0000256" key="1">
    <source>
        <dbReference type="ARBA" id="ARBA00022741"/>
    </source>
</evidence>
<sequence length="385" mass="42528">MSAVEDTWYSASESGASADSTPVRKFGSSRREYNHYNQKNAAPGVAWKTHKPTTKRNSFDLEEQCDWDDGINNWGLPCQESFPFEAKALQRNNLGQDQRSFEKLSKKSLPANFKFTGDHTSHHPSSPNGVSTHNAHGNSDVEEVKAPHRTKVSQKAVKKLNHELPPAKLNKSTVESTREKLNKFAQESPPEKLNKFAQESPPEKLNKLKHESPPEKLTNKLGAGSKVLVNGSAYGRSSASAEEWSTMPARLSPGTPLLPMTLDAAAPAPAGHPVPILIQNEETGVFELDEDALKSVLLAPGVEDKHVCVLAVAGAFRKGKSFLLDFLLRYCVNRDGEDWLGDPSSPLRGFKWRQGSKRETTGILVWSKPFLVRRKTGEEIAVILM</sequence>
<dbReference type="InterPro" id="IPR030386">
    <property type="entry name" value="G_GB1_RHD3_dom"/>
</dbReference>
<dbReference type="Proteomes" id="UP000694843">
    <property type="component" value="Unplaced"/>
</dbReference>
<dbReference type="SUPFAM" id="SSF52540">
    <property type="entry name" value="P-loop containing nucleoside triphosphate hydrolases"/>
    <property type="match status" value="1"/>
</dbReference>
<keyword evidence="2" id="KW-0342">GTP-binding</keyword>
<feature type="compositionally biased region" description="Basic and acidic residues" evidence="4">
    <location>
        <begin position="201"/>
        <end position="218"/>
    </location>
</feature>